<feature type="region of interest" description="Disordered" evidence="9">
    <location>
        <begin position="1"/>
        <end position="54"/>
    </location>
</feature>
<keyword evidence="12" id="KW-1185">Reference proteome</keyword>
<dbReference type="RefSeq" id="WP_324669477.1">
    <property type="nucleotide sequence ID" value="NZ_CP141614.1"/>
</dbReference>
<feature type="transmembrane region" description="Helical" evidence="10">
    <location>
        <begin position="94"/>
        <end position="118"/>
    </location>
</feature>
<evidence type="ECO:0000256" key="9">
    <source>
        <dbReference type="SAM" id="MobiDB-lite"/>
    </source>
</evidence>
<accession>A0ABZ1BSA2</accession>
<evidence type="ECO:0000256" key="5">
    <source>
        <dbReference type="ARBA" id="ARBA00022970"/>
    </source>
</evidence>
<evidence type="ECO:0000313" key="11">
    <source>
        <dbReference type="EMBL" id="WRP15088.1"/>
    </source>
</evidence>
<evidence type="ECO:0000256" key="2">
    <source>
        <dbReference type="ARBA" id="ARBA00022448"/>
    </source>
</evidence>
<evidence type="ECO:0000256" key="3">
    <source>
        <dbReference type="ARBA" id="ARBA00022475"/>
    </source>
</evidence>
<keyword evidence="4 10" id="KW-0812">Transmembrane</keyword>
<dbReference type="InterPro" id="IPR052157">
    <property type="entry name" value="BCAA_transport_permease"/>
</dbReference>
<keyword evidence="6 10" id="KW-1133">Transmembrane helix</keyword>
<evidence type="ECO:0000313" key="12">
    <source>
        <dbReference type="Proteomes" id="UP001333102"/>
    </source>
</evidence>
<evidence type="ECO:0000256" key="8">
    <source>
        <dbReference type="ARBA" id="ARBA00037998"/>
    </source>
</evidence>
<dbReference type="PANTHER" id="PTHR11795:SF445">
    <property type="entry name" value="AMINO ACID ABC TRANSPORTER PERMEASE PROTEIN"/>
    <property type="match status" value="1"/>
</dbReference>
<keyword evidence="7 10" id="KW-0472">Membrane</keyword>
<keyword evidence="5" id="KW-0029">Amino-acid transport</keyword>
<comment type="subcellular location">
    <subcellularLocation>
        <location evidence="1">Cell membrane</location>
        <topology evidence="1">Multi-pass membrane protein</topology>
    </subcellularLocation>
</comment>
<keyword evidence="2" id="KW-0813">Transport</keyword>
<organism evidence="11 12">
    <name type="scientific">Geochorda subterranea</name>
    <dbReference type="NCBI Taxonomy" id="3109564"/>
    <lineage>
        <taxon>Bacteria</taxon>
        <taxon>Bacillati</taxon>
        <taxon>Bacillota</taxon>
        <taxon>Limnochordia</taxon>
        <taxon>Limnochordales</taxon>
        <taxon>Geochordaceae</taxon>
        <taxon>Geochorda</taxon>
    </lineage>
</organism>
<evidence type="ECO:0000256" key="6">
    <source>
        <dbReference type="ARBA" id="ARBA00022989"/>
    </source>
</evidence>
<evidence type="ECO:0000256" key="10">
    <source>
        <dbReference type="SAM" id="Phobius"/>
    </source>
</evidence>
<sequence length="172" mass="18223">MQPLDEGHVPQHDRSALSSSRPPAPRPHPRARHGGDLQCGSCRPPRLPAPSGRERGGHLALLLLRTELGRAIRATAQNREAAELQGIDTGRMRALVFGIAAALAAVAGTLMLPILYVIPTIGGTFTLKAFVVHHALAIADRACVLENGRVVMEGTGRALLGEARIQSAYLGL</sequence>
<comment type="similarity">
    <text evidence="8">Belongs to the binding-protein-dependent transport system permease family. LivHM subfamily.</text>
</comment>
<dbReference type="Pfam" id="PF02653">
    <property type="entry name" value="BPD_transp_2"/>
    <property type="match status" value="1"/>
</dbReference>
<dbReference type="Proteomes" id="UP001333102">
    <property type="component" value="Chromosome"/>
</dbReference>
<feature type="compositionally biased region" description="Basic and acidic residues" evidence="9">
    <location>
        <begin position="1"/>
        <end position="15"/>
    </location>
</feature>
<proteinExistence type="inferred from homology"/>
<evidence type="ECO:0000256" key="7">
    <source>
        <dbReference type="ARBA" id="ARBA00023136"/>
    </source>
</evidence>
<name>A0ABZ1BSA2_9FIRM</name>
<dbReference type="EMBL" id="CP141614">
    <property type="protein sequence ID" value="WRP15088.1"/>
    <property type="molecule type" value="Genomic_DNA"/>
</dbReference>
<gene>
    <name evidence="11" type="ORF">VLY81_02610</name>
</gene>
<evidence type="ECO:0000256" key="1">
    <source>
        <dbReference type="ARBA" id="ARBA00004651"/>
    </source>
</evidence>
<protein>
    <submittedName>
        <fullName evidence="11">Uncharacterized protein</fullName>
    </submittedName>
</protein>
<reference evidence="12" key="1">
    <citation type="submission" date="2023-12" db="EMBL/GenBank/DDBJ databases">
        <title>Novel isolates from deep terrestrial aquifers shed light on the physiology and ecology of the class Limnochordia.</title>
        <authorList>
            <person name="Karnachuk O.V."/>
            <person name="Lukina A.P."/>
            <person name="Avakyan M.R."/>
            <person name="Kadnikov V."/>
            <person name="Begmatov S."/>
            <person name="Beletsky A.V."/>
            <person name="Mardanov A.V."/>
            <person name="Ravin N.V."/>
        </authorList>
    </citation>
    <scope>NUCLEOTIDE SEQUENCE [LARGE SCALE GENOMIC DNA]</scope>
    <source>
        <strain evidence="12">LN</strain>
    </source>
</reference>
<dbReference type="InterPro" id="IPR001851">
    <property type="entry name" value="ABC_transp_permease"/>
</dbReference>
<dbReference type="PANTHER" id="PTHR11795">
    <property type="entry name" value="BRANCHED-CHAIN AMINO ACID TRANSPORT SYSTEM PERMEASE PROTEIN LIVH"/>
    <property type="match status" value="1"/>
</dbReference>
<evidence type="ECO:0000256" key="4">
    <source>
        <dbReference type="ARBA" id="ARBA00022692"/>
    </source>
</evidence>
<keyword evidence="3" id="KW-1003">Cell membrane</keyword>